<feature type="region of interest" description="Disordered" evidence="11">
    <location>
        <begin position="21"/>
        <end position="47"/>
    </location>
</feature>
<comment type="caution">
    <text evidence="13">The sequence shown here is derived from an EMBL/GenBank/DDBJ whole genome shotgun (WGS) entry which is preliminary data.</text>
</comment>
<keyword evidence="5" id="KW-0677">Repeat</keyword>
<evidence type="ECO:0000256" key="3">
    <source>
        <dbReference type="ARBA" id="ARBA00022679"/>
    </source>
</evidence>
<dbReference type="EC" id="2.1.1.37" evidence="10"/>
<dbReference type="GO" id="GO:0044027">
    <property type="term" value="P:negative regulation of gene expression via chromosomal CpG island methylation"/>
    <property type="evidence" value="ECO:0007669"/>
    <property type="project" value="TreeGrafter"/>
</dbReference>
<feature type="region of interest" description="Disordered" evidence="11">
    <location>
        <begin position="230"/>
        <end position="260"/>
    </location>
</feature>
<dbReference type="NCBIfam" id="TIGR00675">
    <property type="entry name" value="dcm"/>
    <property type="match status" value="1"/>
</dbReference>
<evidence type="ECO:0000256" key="1">
    <source>
        <dbReference type="ARBA" id="ARBA00004123"/>
    </source>
</evidence>
<accession>A0A409VYV3</accession>
<evidence type="ECO:0000256" key="2">
    <source>
        <dbReference type="ARBA" id="ARBA00022603"/>
    </source>
</evidence>
<dbReference type="SUPFAM" id="SSF53335">
    <property type="entry name" value="S-adenosyl-L-methionine-dependent methyltransferases"/>
    <property type="match status" value="1"/>
</dbReference>
<dbReference type="GO" id="GO:0003677">
    <property type="term" value="F:DNA binding"/>
    <property type="evidence" value="ECO:0007669"/>
    <property type="project" value="UniProtKB-KW"/>
</dbReference>
<evidence type="ECO:0000256" key="10">
    <source>
        <dbReference type="RuleBase" id="RU000417"/>
    </source>
</evidence>
<dbReference type="Gene3D" id="2.30.30.490">
    <property type="match status" value="1"/>
</dbReference>
<dbReference type="PANTHER" id="PTHR10629:SF52">
    <property type="entry name" value="DNA (CYTOSINE-5)-METHYLTRANSFERASE 1"/>
    <property type="match status" value="1"/>
</dbReference>
<dbReference type="Gene3D" id="3.40.50.150">
    <property type="entry name" value="Vaccinia Virus protein VP39"/>
    <property type="match status" value="1"/>
</dbReference>
<keyword evidence="4 8" id="KW-0949">S-adenosyl-L-methionine</keyword>
<evidence type="ECO:0000256" key="5">
    <source>
        <dbReference type="ARBA" id="ARBA00022737"/>
    </source>
</evidence>
<protein>
    <recommendedName>
        <fullName evidence="10">Cytosine-specific methyltransferase</fullName>
        <ecNumber evidence="10">2.1.1.37</ecNumber>
    </recommendedName>
</protein>
<organism evidence="13 14">
    <name type="scientific">Panaeolus cyanescens</name>
    <dbReference type="NCBI Taxonomy" id="181874"/>
    <lineage>
        <taxon>Eukaryota</taxon>
        <taxon>Fungi</taxon>
        <taxon>Dikarya</taxon>
        <taxon>Basidiomycota</taxon>
        <taxon>Agaricomycotina</taxon>
        <taxon>Agaricomycetes</taxon>
        <taxon>Agaricomycetidae</taxon>
        <taxon>Agaricales</taxon>
        <taxon>Agaricineae</taxon>
        <taxon>Galeropsidaceae</taxon>
        <taxon>Panaeolus</taxon>
    </lineage>
</organism>
<dbReference type="PANTHER" id="PTHR10629">
    <property type="entry name" value="CYTOSINE-SPECIFIC METHYLTRANSFERASE"/>
    <property type="match status" value="1"/>
</dbReference>
<comment type="similarity">
    <text evidence="8 9">Belongs to the class I-like SAM-binding methyltransferase superfamily. C5-methyltransferase family.</text>
</comment>
<dbReference type="GO" id="GO:0003682">
    <property type="term" value="F:chromatin binding"/>
    <property type="evidence" value="ECO:0007669"/>
    <property type="project" value="InterPro"/>
</dbReference>
<dbReference type="InterPro" id="IPR018117">
    <property type="entry name" value="C5_DNA_meth_AS"/>
</dbReference>
<dbReference type="InterPro" id="IPR050390">
    <property type="entry name" value="C5-Methyltransferase"/>
</dbReference>
<feature type="region of interest" description="Disordered" evidence="11">
    <location>
        <begin position="144"/>
        <end position="182"/>
    </location>
</feature>
<dbReference type="PROSITE" id="PS51038">
    <property type="entry name" value="BAH"/>
    <property type="match status" value="1"/>
</dbReference>
<dbReference type="GO" id="GO:0032259">
    <property type="term" value="P:methylation"/>
    <property type="evidence" value="ECO:0007669"/>
    <property type="project" value="UniProtKB-KW"/>
</dbReference>
<evidence type="ECO:0000256" key="7">
    <source>
        <dbReference type="ARBA" id="ARBA00023242"/>
    </source>
</evidence>
<evidence type="ECO:0000256" key="8">
    <source>
        <dbReference type="PROSITE-ProRule" id="PRU01016"/>
    </source>
</evidence>
<evidence type="ECO:0000256" key="9">
    <source>
        <dbReference type="RuleBase" id="RU000416"/>
    </source>
</evidence>
<dbReference type="InterPro" id="IPR022702">
    <property type="entry name" value="Cytosine_MeTrfase1_RFD"/>
</dbReference>
<comment type="subcellular location">
    <subcellularLocation>
        <location evidence="1">Nucleus</location>
    </subcellularLocation>
</comment>
<feature type="region of interest" description="Disordered" evidence="11">
    <location>
        <begin position="62"/>
        <end position="89"/>
    </location>
</feature>
<dbReference type="PRINTS" id="PR00105">
    <property type="entry name" value="C5METTRFRASE"/>
</dbReference>
<keyword evidence="14" id="KW-1185">Reference proteome</keyword>
<feature type="domain" description="BAH" evidence="12">
    <location>
        <begin position="621"/>
        <end position="748"/>
    </location>
</feature>
<dbReference type="Proteomes" id="UP000284842">
    <property type="component" value="Unassembled WGS sequence"/>
</dbReference>
<evidence type="ECO:0000256" key="4">
    <source>
        <dbReference type="ARBA" id="ARBA00022691"/>
    </source>
</evidence>
<dbReference type="PROSITE" id="PS00094">
    <property type="entry name" value="C5_MTASE_1"/>
    <property type="match status" value="1"/>
</dbReference>
<evidence type="ECO:0000313" key="13">
    <source>
        <dbReference type="EMBL" id="PPQ71420.1"/>
    </source>
</evidence>
<dbReference type="InParanoid" id="A0A409VYV3"/>
<dbReference type="GO" id="GO:0005634">
    <property type="term" value="C:nucleus"/>
    <property type="evidence" value="ECO:0007669"/>
    <property type="project" value="UniProtKB-SubCell"/>
</dbReference>
<dbReference type="Pfam" id="PF00145">
    <property type="entry name" value="DNA_methylase"/>
    <property type="match status" value="2"/>
</dbReference>
<dbReference type="InterPro" id="IPR001025">
    <property type="entry name" value="BAH_dom"/>
</dbReference>
<evidence type="ECO:0000256" key="6">
    <source>
        <dbReference type="ARBA" id="ARBA00023125"/>
    </source>
</evidence>
<gene>
    <name evidence="13" type="ORF">CVT24_012238</name>
</gene>
<dbReference type="EMBL" id="NHTK01005916">
    <property type="protein sequence ID" value="PPQ71420.1"/>
    <property type="molecule type" value="Genomic_DNA"/>
</dbReference>
<dbReference type="STRING" id="181874.A0A409VYV3"/>
<sequence length="1295" mass="146152">MSQHASSSKVENRAFVLLSCPRKRRHSQLNDTPLNSSKQAYAVSPKKRQKILKGQALLDDTTQCPALDPSLNKPLRQASPTVSDWVPERSLPPLSPTVSEFQTIEEPQSPLFSSAASDSDAEPCMATAHVGGISSKVAEEYTDTESVQVIPRQPSHVMESASLKVPRESSPTSSDFDASEEEDIPVRRIDNFVIFTTENREMAHVTELLRAQLEQSPSPFAASGFISAWQEDDEDEEDEDEDEDEDADSDNQDDDDDGNFATEYTVELSPILEFNVHALAPSRKALDGKIYIRTKFGWYILGTPHPKYKPFYSSYWLQHRVLHIVVTASLLDARITFSQLSEEMSTIEERHFPASILPRAEDILGRELDEKDLDSADVVPYVVSVLPEVCASNGLRIYRVPLVKHFLGSLEYGENTDKKTAPSKLKINGSLKRKSRGNIEKSVPQRRHSESCRTFLTPIVNQLSERYFQGSLESVDLEIPENDSVDHRHGRKHKMHPYNPKSVVLGDALDEKEDIYRSVTLDGVKYNAGDVVMVAQDVDAEQVQAEKSTNPYANKYWLFDNMPSLQYDEDTGRFCNVPRVALSTPTLESGKVCHACDLQDAELSNCTTEYHHCASARQNGITYHAKEHVYVHPQNGSSSTLDICQIIQFDSRKDDVFVRIRYFERLSQYDGPKGKKSNDLLTSVFMDERALYLTSKEATVPMHQLDGICFVKNLQDPQAIEDWVESGDSHYYMNQIHSNGRLRPFPAEFFEVCTQCHQVNEDTIAERELYHKTNSRLVGMELFSGAGGLGLGMELSGVVDGKYAVEFSPSAAATYQYNHPDATVFCQDTSVLLKRAVQRDAGQPLAVLYSNDGETVCPDLPSRDTKIDFIFGGPPCQSFSRANHNKTRNDRRSTLPCQMLSWVEYYQPPYFLLENVVGIRDHCLYFRAESDSGESVEVEVRQGMVKFIFRALIALGYQVHYRQLQALQYGVPQSRNRIIFWGARRGIAMPEFPLPTHGVQGVDSLLLPSGKKVLPLSRWKGKQTPNFCHSFAPFKAISVKDAIGDLPPFDWKNPGTVMGVSKADRAKTADRVQRLGIPQFDARSDVYGGRGGPLHMEDLPGYPEGAKYHTPPQNRYQKWLRRGMPDTTNNEDDEVSGCTVTAHYTATFIPKHIEATVMIPMEPNAYHRMLPIELMPNHVRPEANQPTRKLYGRMDGDKHFRCALTTLRPDLKNSWPLHPEQRRIITVRECARAQGFPDHYIFRSTNTRPHGVIEDQIRQIGNAVAVPFALALGKELRSVLIKSWKERQRELSPEL</sequence>
<keyword evidence="6" id="KW-0238">DNA-binding</keyword>
<keyword evidence="3 8" id="KW-0808">Transferase</keyword>
<dbReference type="InterPro" id="IPR001525">
    <property type="entry name" value="C5_MeTfrase"/>
</dbReference>
<feature type="compositionally biased region" description="Polar residues" evidence="11">
    <location>
        <begin position="29"/>
        <end position="39"/>
    </location>
</feature>
<dbReference type="Gene3D" id="3.90.120.10">
    <property type="entry name" value="DNA Methylase, subunit A, domain 2"/>
    <property type="match status" value="1"/>
</dbReference>
<keyword evidence="7" id="KW-0539">Nucleus</keyword>
<dbReference type="GO" id="GO:0003886">
    <property type="term" value="F:DNA (cytosine-5-)-methyltransferase activity"/>
    <property type="evidence" value="ECO:0007669"/>
    <property type="project" value="UniProtKB-EC"/>
</dbReference>
<evidence type="ECO:0000313" key="14">
    <source>
        <dbReference type="Proteomes" id="UP000284842"/>
    </source>
</evidence>
<feature type="compositionally biased region" description="Acidic residues" evidence="11">
    <location>
        <begin position="230"/>
        <end position="258"/>
    </location>
</feature>
<feature type="active site" evidence="8">
    <location>
        <position position="876"/>
    </location>
</feature>
<name>A0A409VYV3_9AGAR</name>
<dbReference type="InterPro" id="IPR029063">
    <property type="entry name" value="SAM-dependent_MTases_sf"/>
</dbReference>
<dbReference type="InterPro" id="IPR043151">
    <property type="entry name" value="BAH_sf"/>
</dbReference>
<proteinExistence type="inferred from homology"/>
<reference evidence="13 14" key="1">
    <citation type="journal article" date="2018" name="Evol. Lett.">
        <title>Horizontal gene cluster transfer increased hallucinogenic mushroom diversity.</title>
        <authorList>
            <person name="Reynolds H.T."/>
            <person name="Vijayakumar V."/>
            <person name="Gluck-Thaler E."/>
            <person name="Korotkin H.B."/>
            <person name="Matheny P.B."/>
            <person name="Slot J.C."/>
        </authorList>
    </citation>
    <scope>NUCLEOTIDE SEQUENCE [LARGE SCALE GENOMIC DNA]</scope>
    <source>
        <strain evidence="13 14">2629</strain>
    </source>
</reference>
<comment type="catalytic activity">
    <reaction evidence="10">
        <text>a 2'-deoxycytidine in DNA + S-adenosyl-L-methionine = a 5-methyl-2'-deoxycytidine in DNA + S-adenosyl-L-homocysteine + H(+)</text>
        <dbReference type="Rhea" id="RHEA:13681"/>
        <dbReference type="Rhea" id="RHEA-COMP:11369"/>
        <dbReference type="Rhea" id="RHEA-COMP:11370"/>
        <dbReference type="ChEBI" id="CHEBI:15378"/>
        <dbReference type="ChEBI" id="CHEBI:57856"/>
        <dbReference type="ChEBI" id="CHEBI:59789"/>
        <dbReference type="ChEBI" id="CHEBI:85452"/>
        <dbReference type="ChEBI" id="CHEBI:85454"/>
        <dbReference type="EC" id="2.1.1.37"/>
    </reaction>
</comment>
<evidence type="ECO:0000256" key="11">
    <source>
        <dbReference type="SAM" id="MobiDB-lite"/>
    </source>
</evidence>
<evidence type="ECO:0000259" key="12">
    <source>
        <dbReference type="PROSITE" id="PS51038"/>
    </source>
</evidence>
<keyword evidence="2 8" id="KW-0489">Methyltransferase</keyword>
<dbReference type="Pfam" id="PF12047">
    <property type="entry name" value="DNMT1-RFD"/>
    <property type="match status" value="1"/>
</dbReference>
<dbReference type="PROSITE" id="PS51679">
    <property type="entry name" value="SAM_MT_C5"/>
    <property type="match status" value="1"/>
</dbReference>
<dbReference type="OrthoDB" id="5376140at2759"/>